<evidence type="ECO:0000313" key="3">
    <source>
        <dbReference type="Proteomes" id="UP001596977"/>
    </source>
</evidence>
<comment type="caution">
    <text evidence="2">The sequence shown here is derived from an EMBL/GenBank/DDBJ whole genome shotgun (WGS) entry which is preliminary data.</text>
</comment>
<evidence type="ECO:0000256" key="1">
    <source>
        <dbReference type="SAM" id="SignalP"/>
    </source>
</evidence>
<keyword evidence="1" id="KW-0732">Signal</keyword>
<gene>
    <name evidence="2" type="ORF">ACFQ1E_01425</name>
</gene>
<protein>
    <recommendedName>
        <fullName evidence="4">Lipoprotein</fullName>
    </recommendedName>
</protein>
<reference evidence="3" key="1">
    <citation type="journal article" date="2019" name="Int. J. Syst. Evol. Microbiol.">
        <title>The Global Catalogue of Microorganisms (GCM) 10K type strain sequencing project: providing services to taxonomists for standard genome sequencing and annotation.</title>
        <authorList>
            <consortium name="The Broad Institute Genomics Platform"/>
            <consortium name="The Broad Institute Genome Sequencing Center for Infectious Disease"/>
            <person name="Wu L."/>
            <person name="Ma J."/>
        </authorList>
    </citation>
    <scope>NUCLEOTIDE SEQUENCE [LARGE SCALE GENOMIC DNA]</scope>
    <source>
        <strain evidence="3">CCUG 62982</strain>
    </source>
</reference>
<dbReference type="Proteomes" id="UP001596977">
    <property type="component" value="Unassembled WGS sequence"/>
</dbReference>
<dbReference type="EMBL" id="JBHTJG010000001">
    <property type="protein sequence ID" value="MFD0944992.1"/>
    <property type="molecule type" value="Genomic_DNA"/>
</dbReference>
<sequence>MIRRVAWIAAAAAALAGCSLIGSKPAEPDTLAKWVAAHARLPGDISTVVGTGEGMKAAKTADGNGIVLTSTDPKSTTPELRYYFVPLSEVDAKLDADLRKAIFPGGTATFAPDGDKPARKLSESELETLYLSFIVAKDVALCEGLTKPCDAAVLAAVVGKLKGAPLSGKGSRSFMVTAAPDPEKVMGDEAGDVQALCGFDPKRDRMPSHVAQGCQNLRRMAWAIDRGFTLSEKGDLVALTPEALKRQLDTLARGPVYRDGNLDGAITEEN</sequence>
<proteinExistence type="predicted"/>
<name>A0ABW3H6G4_9SPHN</name>
<feature type="signal peptide" evidence="1">
    <location>
        <begin position="1"/>
        <end position="16"/>
    </location>
</feature>
<evidence type="ECO:0000313" key="2">
    <source>
        <dbReference type="EMBL" id="MFD0944992.1"/>
    </source>
</evidence>
<feature type="chain" id="PRO_5046322172" description="Lipoprotein" evidence="1">
    <location>
        <begin position="17"/>
        <end position="270"/>
    </location>
</feature>
<keyword evidence="3" id="KW-1185">Reference proteome</keyword>
<dbReference type="PROSITE" id="PS51257">
    <property type="entry name" value="PROKAR_LIPOPROTEIN"/>
    <property type="match status" value="1"/>
</dbReference>
<accession>A0ABW3H6G4</accession>
<dbReference type="RefSeq" id="WP_264942736.1">
    <property type="nucleotide sequence ID" value="NZ_JAPDRA010000001.1"/>
</dbReference>
<evidence type="ECO:0008006" key="4">
    <source>
        <dbReference type="Google" id="ProtNLM"/>
    </source>
</evidence>
<organism evidence="2 3">
    <name type="scientific">Sphingomonas canadensis</name>
    <dbReference type="NCBI Taxonomy" id="1219257"/>
    <lineage>
        <taxon>Bacteria</taxon>
        <taxon>Pseudomonadati</taxon>
        <taxon>Pseudomonadota</taxon>
        <taxon>Alphaproteobacteria</taxon>
        <taxon>Sphingomonadales</taxon>
        <taxon>Sphingomonadaceae</taxon>
        <taxon>Sphingomonas</taxon>
    </lineage>
</organism>